<dbReference type="EMBL" id="JBHTHY010000003">
    <property type="protein sequence ID" value="MFD0796437.1"/>
    <property type="molecule type" value="Genomic_DNA"/>
</dbReference>
<proteinExistence type="predicted"/>
<feature type="transmembrane region" description="Helical" evidence="1">
    <location>
        <begin position="65"/>
        <end position="88"/>
    </location>
</feature>
<evidence type="ECO:0000313" key="2">
    <source>
        <dbReference type="EMBL" id="MFD0796437.1"/>
    </source>
</evidence>
<dbReference type="Proteomes" id="UP001597012">
    <property type="component" value="Unassembled WGS sequence"/>
</dbReference>
<keyword evidence="1" id="KW-0812">Transmembrane</keyword>
<keyword evidence="1" id="KW-1133">Transmembrane helix</keyword>
<comment type="caution">
    <text evidence="2">The sequence shown here is derived from an EMBL/GenBank/DDBJ whole genome shotgun (WGS) entry which is preliminary data.</text>
</comment>
<gene>
    <name evidence="2" type="ORF">ACFQZJ_03120</name>
</gene>
<name>A0ABW3AZZ4_9FLAO</name>
<reference evidence="3" key="1">
    <citation type="journal article" date="2019" name="Int. J. Syst. Evol. Microbiol.">
        <title>The Global Catalogue of Microorganisms (GCM) 10K type strain sequencing project: providing services to taxonomists for standard genome sequencing and annotation.</title>
        <authorList>
            <consortium name="The Broad Institute Genomics Platform"/>
            <consortium name="The Broad Institute Genome Sequencing Center for Infectious Disease"/>
            <person name="Wu L."/>
            <person name="Ma J."/>
        </authorList>
    </citation>
    <scope>NUCLEOTIDE SEQUENCE [LARGE SCALE GENOMIC DNA]</scope>
    <source>
        <strain evidence="3">CCUG 61948</strain>
    </source>
</reference>
<feature type="transmembrane region" description="Helical" evidence="1">
    <location>
        <begin position="177"/>
        <end position="198"/>
    </location>
</feature>
<dbReference type="RefSeq" id="WP_379932227.1">
    <property type="nucleotide sequence ID" value="NZ_JBHTHY010000003.1"/>
</dbReference>
<accession>A0ABW3AZZ4</accession>
<evidence type="ECO:0000256" key="1">
    <source>
        <dbReference type="SAM" id="Phobius"/>
    </source>
</evidence>
<feature type="transmembrane region" description="Helical" evidence="1">
    <location>
        <begin position="253"/>
        <end position="273"/>
    </location>
</feature>
<keyword evidence="3" id="KW-1185">Reference proteome</keyword>
<evidence type="ECO:0008006" key="4">
    <source>
        <dbReference type="Google" id="ProtNLM"/>
    </source>
</evidence>
<feature type="transmembrane region" description="Helical" evidence="1">
    <location>
        <begin position="28"/>
        <end position="53"/>
    </location>
</feature>
<organism evidence="2 3">
    <name type="scientific">Maribacter chungangensis</name>
    <dbReference type="NCBI Taxonomy" id="1069117"/>
    <lineage>
        <taxon>Bacteria</taxon>
        <taxon>Pseudomonadati</taxon>
        <taxon>Bacteroidota</taxon>
        <taxon>Flavobacteriia</taxon>
        <taxon>Flavobacteriales</taxon>
        <taxon>Flavobacteriaceae</taxon>
        <taxon>Maribacter</taxon>
    </lineage>
</organism>
<sequence length="437" mass="50296">MNEVNSELSEKKTNWLQRLKDESWEAELLVSAVAIYAILQSFSMLDWLIIQFLDYLNPSQYEIGYFVDVFGFLAVGVLAAMFAIHFAFRAYWIGLVGLNSVFPDYSLEDSAYSPIYTKKLLGILPKLTTSISKVDELCSVIFSAAFGLMLLYGYVTIITILYLILFNVLEGLLPENLTWILWIPLLLFGLIFILGFLISIPANIKKFRENETVQNLYFLFSKWTSYVFYGPLHKSILQITMIFGSNFKRKKGLVKMILLMLSIGVGFASMKLVNSDYRYLLNYDRKQDTTTMQLSFYRENNLNNRFLLNPEINNAVITKSPLSIFIPILEHEVRILREECKLQSMFTMEDKDGTLRAKKNKAYLDCYAQSHLLFLNGVAVKTDFLKTTHPHTGQFGIVAYLDVSGLQKGNNSVKVRKNLTSENTKEWKIPFYYSPNQ</sequence>
<keyword evidence="1" id="KW-0472">Membrane</keyword>
<feature type="transmembrane region" description="Helical" evidence="1">
    <location>
        <begin position="140"/>
        <end position="165"/>
    </location>
</feature>
<protein>
    <recommendedName>
        <fullName evidence="4">ABC transporter permease</fullName>
    </recommendedName>
</protein>
<evidence type="ECO:0000313" key="3">
    <source>
        <dbReference type="Proteomes" id="UP001597012"/>
    </source>
</evidence>